<comment type="caution">
    <text evidence="6">The sequence shown here is derived from an EMBL/GenBank/DDBJ whole genome shotgun (WGS) entry which is preliminary data.</text>
</comment>
<keyword evidence="4 6" id="KW-0067">ATP-binding</keyword>
<dbReference type="PANTHER" id="PTHR42711:SF10">
    <property type="entry name" value="ABC TRANSPORTER ATP-BINDING PROTEIN"/>
    <property type="match status" value="1"/>
</dbReference>
<sequence length="303" mass="33283">MAAIQITNVKKGYQSVQALAGVSLSIAQGEFFGLLGPNGAGKTTLISIIAGLNRADSGSVSIHGHDVVRDYRQARRMLGVVPQELVFDPFFTVRETLRMQSGYFGLKNNDAWIDEVMHHLDLTGKAEANMRALSGGMKRRVLVAQALVHKPPVIVLDEPTAGVDVELRQTLWQFIGRLNREGHTVVLTTHYLEEAQALCNRVAMLKAGQVVALDTTAALIKRISGSQLVLSLSQGHLPDSLKSLVTHPEELLGGRKYTLRVTDYAEVEPILARLREAGARIEDMQLQQADLEDVFIQIMEGEK</sequence>
<organism evidence="6 7">
    <name type="scientific">Noviherbaspirillum sedimenti</name>
    <dbReference type="NCBI Taxonomy" id="2320865"/>
    <lineage>
        <taxon>Bacteria</taxon>
        <taxon>Pseudomonadati</taxon>
        <taxon>Pseudomonadota</taxon>
        <taxon>Betaproteobacteria</taxon>
        <taxon>Burkholderiales</taxon>
        <taxon>Oxalobacteraceae</taxon>
        <taxon>Noviherbaspirillum</taxon>
    </lineage>
</organism>
<evidence type="ECO:0000256" key="4">
    <source>
        <dbReference type="ARBA" id="ARBA00022840"/>
    </source>
</evidence>
<dbReference type="PANTHER" id="PTHR42711">
    <property type="entry name" value="ABC TRANSPORTER ATP-BINDING PROTEIN"/>
    <property type="match status" value="1"/>
</dbReference>
<evidence type="ECO:0000313" key="7">
    <source>
        <dbReference type="Proteomes" id="UP000266327"/>
    </source>
</evidence>
<evidence type="ECO:0000313" key="6">
    <source>
        <dbReference type="EMBL" id="RJG02321.1"/>
    </source>
</evidence>
<evidence type="ECO:0000256" key="3">
    <source>
        <dbReference type="ARBA" id="ARBA00022741"/>
    </source>
</evidence>
<name>A0A3A3G309_9BURK</name>
<dbReference type="Gene3D" id="3.40.50.300">
    <property type="entry name" value="P-loop containing nucleotide triphosphate hydrolases"/>
    <property type="match status" value="1"/>
</dbReference>
<keyword evidence="7" id="KW-1185">Reference proteome</keyword>
<dbReference type="PROSITE" id="PS00211">
    <property type="entry name" value="ABC_TRANSPORTER_1"/>
    <property type="match status" value="1"/>
</dbReference>
<reference evidence="7" key="1">
    <citation type="submission" date="2018-09" db="EMBL/GenBank/DDBJ databases">
        <authorList>
            <person name="Zhu H."/>
        </authorList>
    </citation>
    <scope>NUCLEOTIDE SEQUENCE [LARGE SCALE GENOMIC DNA]</scope>
    <source>
        <strain evidence="7">K1S02-23</strain>
    </source>
</reference>
<dbReference type="InterPro" id="IPR050763">
    <property type="entry name" value="ABC_transporter_ATP-binding"/>
</dbReference>
<accession>A0A3A3G309</accession>
<keyword evidence="2" id="KW-1003">Cell membrane</keyword>
<dbReference type="Pfam" id="PF00005">
    <property type="entry name" value="ABC_tran"/>
    <property type="match status" value="1"/>
</dbReference>
<dbReference type="GO" id="GO:0005524">
    <property type="term" value="F:ATP binding"/>
    <property type="evidence" value="ECO:0007669"/>
    <property type="project" value="UniProtKB-KW"/>
</dbReference>
<dbReference type="GO" id="GO:0016887">
    <property type="term" value="F:ATP hydrolysis activity"/>
    <property type="evidence" value="ECO:0007669"/>
    <property type="project" value="InterPro"/>
</dbReference>
<protein>
    <submittedName>
        <fullName evidence="6">ABC transporter ATP-binding protein</fullName>
    </submittedName>
</protein>
<dbReference type="SUPFAM" id="SSF52540">
    <property type="entry name" value="P-loop containing nucleoside triphosphate hydrolases"/>
    <property type="match status" value="1"/>
</dbReference>
<evidence type="ECO:0000256" key="2">
    <source>
        <dbReference type="ARBA" id="ARBA00022475"/>
    </source>
</evidence>
<dbReference type="InterPro" id="IPR003593">
    <property type="entry name" value="AAA+_ATPase"/>
</dbReference>
<dbReference type="InterPro" id="IPR027417">
    <property type="entry name" value="P-loop_NTPase"/>
</dbReference>
<dbReference type="Proteomes" id="UP000266327">
    <property type="component" value="Unassembled WGS sequence"/>
</dbReference>
<dbReference type="CDD" id="cd03230">
    <property type="entry name" value="ABC_DR_subfamily_A"/>
    <property type="match status" value="1"/>
</dbReference>
<proteinExistence type="predicted"/>
<evidence type="ECO:0000259" key="5">
    <source>
        <dbReference type="PROSITE" id="PS50893"/>
    </source>
</evidence>
<dbReference type="InterPro" id="IPR017871">
    <property type="entry name" value="ABC_transporter-like_CS"/>
</dbReference>
<dbReference type="EMBL" id="QYUQ01000002">
    <property type="protein sequence ID" value="RJG02321.1"/>
    <property type="molecule type" value="Genomic_DNA"/>
</dbReference>
<keyword evidence="2" id="KW-0472">Membrane</keyword>
<dbReference type="OrthoDB" id="9804819at2"/>
<keyword evidence="3" id="KW-0547">Nucleotide-binding</keyword>
<dbReference type="AlphaFoldDB" id="A0A3A3G309"/>
<keyword evidence="1" id="KW-0813">Transport</keyword>
<dbReference type="InterPro" id="IPR003439">
    <property type="entry name" value="ABC_transporter-like_ATP-bd"/>
</dbReference>
<evidence type="ECO:0000256" key="1">
    <source>
        <dbReference type="ARBA" id="ARBA00022448"/>
    </source>
</evidence>
<dbReference type="PROSITE" id="PS50893">
    <property type="entry name" value="ABC_TRANSPORTER_2"/>
    <property type="match status" value="1"/>
</dbReference>
<gene>
    <name evidence="6" type="ORF">D3878_12650</name>
</gene>
<dbReference type="RefSeq" id="WP_119785826.1">
    <property type="nucleotide sequence ID" value="NZ_QYUQ01000002.1"/>
</dbReference>
<dbReference type="SMART" id="SM00382">
    <property type="entry name" value="AAA"/>
    <property type="match status" value="1"/>
</dbReference>
<feature type="domain" description="ABC transporter" evidence="5">
    <location>
        <begin position="4"/>
        <end position="232"/>
    </location>
</feature>